<dbReference type="GO" id="GO:0016151">
    <property type="term" value="F:nickel cation binding"/>
    <property type="evidence" value="ECO:0007669"/>
    <property type="project" value="InterPro"/>
</dbReference>
<name>A0A803QGU3_CANSA</name>
<proteinExistence type="inferred from homology"/>
<evidence type="ECO:0000313" key="4">
    <source>
        <dbReference type="Proteomes" id="UP000596661"/>
    </source>
</evidence>
<accession>A0A803QGU3</accession>
<dbReference type="Gramene" id="evm.model.09.619">
    <property type="protein sequence ID" value="cds.evm.model.09.619"/>
    <property type="gene ID" value="evm.TU.09.619"/>
</dbReference>
<dbReference type="EMBL" id="UZAU01000728">
    <property type="status" value="NOT_ANNOTATED_CDS"/>
    <property type="molecule type" value="Genomic_DNA"/>
</dbReference>
<dbReference type="AlphaFoldDB" id="A0A803QGU3"/>
<reference evidence="3" key="1">
    <citation type="submission" date="2018-11" db="EMBL/GenBank/DDBJ databases">
        <authorList>
            <person name="Grassa J C."/>
        </authorList>
    </citation>
    <scope>NUCLEOTIDE SEQUENCE [LARGE SCALE GENOMIC DNA]</scope>
</reference>
<keyword evidence="4" id="KW-1185">Reference proteome</keyword>
<dbReference type="EnsemblPlants" id="evm.model.09.619">
    <property type="protein sequence ID" value="cds.evm.model.09.619"/>
    <property type="gene ID" value="evm.TU.09.619"/>
</dbReference>
<reference evidence="3" key="2">
    <citation type="submission" date="2021-03" db="UniProtKB">
        <authorList>
            <consortium name="EnsemblPlants"/>
        </authorList>
    </citation>
    <scope>IDENTIFICATION</scope>
</reference>
<evidence type="ECO:0000313" key="3">
    <source>
        <dbReference type="EnsemblPlants" id="cds.evm.model.09.619"/>
    </source>
</evidence>
<keyword evidence="2" id="KW-0143">Chaperone</keyword>
<evidence type="ECO:0000256" key="1">
    <source>
        <dbReference type="ARBA" id="ARBA00007177"/>
    </source>
</evidence>
<protein>
    <submittedName>
        <fullName evidence="3">Uncharacterized protein</fullName>
    </submittedName>
</protein>
<evidence type="ECO:0000256" key="2">
    <source>
        <dbReference type="ARBA" id="ARBA00023186"/>
    </source>
</evidence>
<dbReference type="Proteomes" id="UP000596661">
    <property type="component" value="Chromosome 9"/>
</dbReference>
<dbReference type="PANTHER" id="PTHR33643:SF1">
    <property type="entry name" value="UREASE ACCESSORY PROTEIN D"/>
    <property type="match status" value="1"/>
</dbReference>
<sequence>MLEHQSLHFSKLLASNSNIDTKTRGVTGEGNKSCFDLVALIIVVARKVLAQLALSIHLDSPHRRPKMKHIQNKVQEDVRKIMTEQLQFSSPASVHKRKRNPDYCINQPNFIASSSVFGSEGKGVVVRIVAATTESVYQFLRHQLASLEPLLGVLPYN</sequence>
<comment type="similarity">
    <text evidence="1">Belongs to the UreD family.</text>
</comment>
<dbReference type="InterPro" id="IPR002669">
    <property type="entry name" value="UreD"/>
</dbReference>
<dbReference type="PANTHER" id="PTHR33643">
    <property type="entry name" value="UREASE ACCESSORY PROTEIN D"/>
    <property type="match status" value="1"/>
</dbReference>
<organism evidence="3 4">
    <name type="scientific">Cannabis sativa</name>
    <name type="common">Hemp</name>
    <name type="synonym">Marijuana</name>
    <dbReference type="NCBI Taxonomy" id="3483"/>
    <lineage>
        <taxon>Eukaryota</taxon>
        <taxon>Viridiplantae</taxon>
        <taxon>Streptophyta</taxon>
        <taxon>Embryophyta</taxon>
        <taxon>Tracheophyta</taxon>
        <taxon>Spermatophyta</taxon>
        <taxon>Magnoliopsida</taxon>
        <taxon>eudicotyledons</taxon>
        <taxon>Gunneridae</taxon>
        <taxon>Pentapetalae</taxon>
        <taxon>rosids</taxon>
        <taxon>fabids</taxon>
        <taxon>Rosales</taxon>
        <taxon>Cannabaceae</taxon>
        <taxon>Cannabis</taxon>
    </lineage>
</organism>